<dbReference type="Pfam" id="PF13599">
    <property type="entry name" value="Pentapeptide_4"/>
    <property type="match status" value="1"/>
</dbReference>
<sequence length="164" mass="17655">MPSQVIIQNHNLWRKGAGGAPAGLAGMADSYAYAGLDLNLAQFATTVFTGTSFAACTFKQAGWTGCQFSGCTFTTCDFEGISISGCTFSNCTFSQSQFQQSRLSACQFNNCQWNGLNFDGGHWSDVAVLGCTGTTVQADGLRGEHVDFTGSYFEHMEMRNTQIN</sequence>
<dbReference type="PANTHER" id="PTHR42999:SF1">
    <property type="entry name" value="PENTAPEPTIDE REPEAT-CONTAINING PROTEIN"/>
    <property type="match status" value="1"/>
</dbReference>
<gene>
    <name evidence="1" type="ORF">J2W25_000221</name>
</gene>
<evidence type="ECO:0000313" key="1">
    <source>
        <dbReference type="EMBL" id="MDP9921216.1"/>
    </source>
</evidence>
<evidence type="ECO:0000313" key="2">
    <source>
        <dbReference type="Proteomes" id="UP001244295"/>
    </source>
</evidence>
<dbReference type="SUPFAM" id="SSF141571">
    <property type="entry name" value="Pentapeptide repeat-like"/>
    <property type="match status" value="1"/>
</dbReference>
<dbReference type="InterPro" id="IPR052949">
    <property type="entry name" value="PA_immunity-related"/>
</dbReference>
<protein>
    <submittedName>
        <fullName evidence="1">Uncharacterized protein YjbI with pentapeptide repeats</fullName>
    </submittedName>
</protein>
<name>A0AAW8DP50_9BURK</name>
<reference evidence="1" key="1">
    <citation type="submission" date="2023-07" db="EMBL/GenBank/DDBJ databases">
        <title>Sorghum-associated microbial communities from plants grown in Nebraska, USA.</title>
        <authorList>
            <person name="Schachtman D."/>
        </authorList>
    </citation>
    <scope>NUCLEOTIDE SEQUENCE</scope>
    <source>
        <strain evidence="1">DS2795</strain>
    </source>
</reference>
<dbReference type="Gene3D" id="2.160.20.80">
    <property type="entry name" value="E3 ubiquitin-protein ligase SopA"/>
    <property type="match status" value="1"/>
</dbReference>
<dbReference type="PANTHER" id="PTHR42999">
    <property type="entry name" value="ANTIBIOTIC RESISTANCE PROTEIN MCBG"/>
    <property type="match status" value="1"/>
</dbReference>
<proteinExistence type="predicted"/>
<organism evidence="1 2">
    <name type="scientific">Variovorax boronicumulans</name>
    <dbReference type="NCBI Taxonomy" id="436515"/>
    <lineage>
        <taxon>Bacteria</taxon>
        <taxon>Pseudomonadati</taxon>
        <taxon>Pseudomonadota</taxon>
        <taxon>Betaproteobacteria</taxon>
        <taxon>Burkholderiales</taxon>
        <taxon>Comamonadaceae</taxon>
        <taxon>Variovorax</taxon>
    </lineage>
</organism>
<dbReference type="AlphaFoldDB" id="A0AAW8DP50"/>
<dbReference type="Proteomes" id="UP001244295">
    <property type="component" value="Unassembled WGS sequence"/>
</dbReference>
<dbReference type="RefSeq" id="WP_307585201.1">
    <property type="nucleotide sequence ID" value="NZ_JAUSRQ010000008.1"/>
</dbReference>
<dbReference type="EMBL" id="JAUSRR010000001">
    <property type="protein sequence ID" value="MDP9921216.1"/>
    <property type="molecule type" value="Genomic_DNA"/>
</dbReference>
<comment type="caution">
    <text evidence="1">The sequence shown here is derived from an EMBL/GenBank/DDBJ whole genome shotgun (WGS) entry which is preliminary data.</text>
</comment>
<dbReference type="InterPro" id="IPR001646">
    <property type="entry name" value="5peptide_repeat"/>
</dbReference>
<accession>A0AAW8DP50</accession>